<keyword evidence="1" id="KW-0472">Membrane</keyword>
<gene>
    <name evidence="3" type="ORF">C7383_103189</name>
</gene>
<evidence type="ECO:0000313" key="4">
    <source>
        <dbReference type="Proteomes" id="UP000245412"/>
    </source>
</evidence>
<feature type="transmembrane region" description="Helical" evidence="1">
    <location>
        <begin position="115"/>
        <end position="132"/>
    </location>
</feature>
<dbReference type="EMBL" id="QGGY01000003">
    <property type="protein sequence ID" value="PWJ77345.1"/>
    <property type="molecule type" value="Genomic_DNA"/>
</dbReference>
<keyword evidence="1" id="KW-1133">Transmembrane helix</keyword>
<keyword evidence="4" id="KW-1185">Reference proteome</keyword>
<protein>
    <submittedName>
        <fullName evidence="3">Type III secretion system (T3SS) SseB-like protein</fullName>
    </submittedName>
</protein>
<reference evidence="3 4" key="1">
    <citation type="submission" date="2018-05" db="EMBL/GenBank/DDBJ databases">
        <authorList>
            <person name="Goeker M."/>
            <person name="Huntemann M."/>
            <person name="Clum A."/>
            <person name="Pillay M."/>
            <person name="Palaniappan K."/>
            <person name="Varghese N."/>
            <person name="Mikhailova N."/>
            <person name="Stamatis D."/>
            <person name="Reddy T."/>
            <person name="Daum C."/>
            <person name="Shapiro N."/>
            <person name="Ivanova N."/>
            <person name="Kyrpides N."/>
            <person name="Woyke T."/>
        </authorList>
    </citation>
    <scope>NUCLEOTIDE SEQUENCE [LARGE SCALE GENOMIC DNA]</scope>
    <source>
        <strain evidence="3 4">DSM 26524</strain>
    </source>
</reference>
<name>A0AB73T6W9_9FIRM</name>
<dbReference type="Pfam" id="PF07179">
    <property type="entry name" value="SseB"/>
    <property type="match status" value="1"/>
</dbReference>
<comment type="caution">
    <text evidence="3">The sequence shown here is derived from an EMBL/GenBank/DDBJ whole genome shotgun (WGS) entry which is preliminary data.</text>
</comment>
<sequence>MTNERQEQLKKMLFDKKKDVMAYRKLSIEDLIYLYRATDGGRLFYGVILEKLRSLDEICVNISKYTRMPFIYCEPETFDDQVFVYCSEEAAKDAAARFAEEHAQMNVGKIKKEKFLNFYVGLYLLGVNAVVLDDGEQQVSIQLPDLVTRPDYSKLPEGHIVVENPQLQLTAIYFMQELRKPEKTKTMQELKAMEEEMMVNVQRGKYLVPLQDKNKIPFMKYENGDTYQPIFTDAGEFSKFNKDNAFQAVAMPFENLKKIVLEQAKGIVINPQGFHLVLLKNQL</sequence>
<evidence type="ECO:0000313" key="3">
    <source>
        <dbReference type="EMBL" id="PWJ77345.1"/>
    </source>
</evidence>
<keyword evidence="1" id="KW-0812">Transmembrane</keyword>
<proteinExistence type="predicted"/>
<dbReference type="AlphaFoldDB" id="A0AB73T6W9"/>
<dbReference type="InterPro" id="IPR009839">
    <property type="entry name" value="SseB_N"/>
</dbReference>
<accession>A0AB73T6W9</accession>
<evidence type="ECO:0000259" key="2">
    <source>
        <dbReference type="Pfam" id="PF07179"/>
    </source>
</evidence>
<feature type="domain" description="SseB protein N-terminal" evidence="2">
    <location>
        <begin position="196"/>
        <end position="278"/>
    </location>
</feature>
<dbReference type="Proteomes" id="UP000245412">
    <property type="component" value="Unassembled WGS sequence"/>
</dbReference>
<organism evidence="3 4">
    <name type="scientific">Murimonas intestini</name>
    <dbReference type="NCBI Taxonomy" id="1337051"/>
    <lineage>
        <taxon>Bacteria</taxon>
        <taxon>Bacillati</taxon>
        <taxon>Bacillota</taxon>
        <taxon>Clostridia</taxon>
        <taxon>Lachnospirales</taxon>
        <taxon>Lachnospiraceae</taxon>
        <taxon>Murimonas</taxon>
    </lineage>
</organism>
<evidence type="ECO:0000256" key="1">
    <source>
        <dbReference type="SAM" id="Phobius"/>
    </source>
</evidence>
<dbReference type="RefSeq" id="WP_187374346.1">
    <property type="nucleotide sequence ID" value="NZ_CABJAT010000007.1"/>
</dbReference>